<gene>
    <name evidence="2" type="ORF">Tci_863645</name>
</gene>
<feature type="region of interest" description="Disordered" evidence="1">
    <location>
        <begin position="41"/>
        <end position="65"/>
    </location>
</feature>
<evidence type="ECO:0000256" key="1">
    <source>
        <dbReference type="SAM" id="MobiDB-lite"/>
    </source>
</evidence>
<evidence type="ECO:0008006" key="3">
    <source>
        <dbReference type="Google" id="ProtNLM"/>
    </source>
</evidence>
<feature type="compositionally biased region" description="Basic and acidic residues" evidence="1">
    <location>
        <begin position="41"/>
        <end position="55"/>
    </location>
</feature>
<feature type="region of interest" description="Disordered" evidence="1">
    <location>
        <begin position="1"/>
        <end position="21"/>
    </location>
</feature>
<protein>
    <recommendedName>
        <fullName evidence="3">Reverse transcriptase domain-containing protein</fullName>
    </recommendedName>
</protein>
<feature type="non-terminal residue" evidence="2">
    <location>
        <position position="1"/>
    </location>
</feature>
<reference evidence="2" key="1">
    <citation type="journal article" date="2019" name="Sci. Rep.">
        <title>Draft genome of Tanacetum cinerariifolium, the natural source of mosquito coil.</title>
        <authorList>
            <person name="Yamashiro T."/>
            <person name="Shiraishi A."/>
            <person name="Satake H."/>
            <person name="Nakayama K."/>
        </authorList>
    </citation>
    <scope>NUCLEOTIDE SEQUENCE</scope>
</reference>
<dbReference type="AlphaFoldDB" id="A0A699S2Q0"/>
<comment type="caution">
    <text evidence="2">The sequence shown here is derived from an EMBL/GenBank/DDBJ whole genome shotgun (WGS) entry which is preliminary data.</text>
</comment>
<accession>A0A699S2Q0</accession>
<sequence length="65" mass="6902">KMAPKRTTRANPVTTTTTTTTSVTDAQLEALIDQGVTKALAARDADRNTNNDDSHVSGTGARRTE</sequence>
<name>A0A699S2Q0_TANCI</name>
<organism evidence="2">
    <name type="scientific">Tanacetum cinerariifolium</name>
    <name type="common">Dalmatian daisy</name>
    <name type="synonym">Chrysanthemum cinerariifolium</name>
    <dbReference type="NCBI Taxonomy" id="118510"/>
    <lineage>
        <taxon>Eukaryota</taxon>
        <taxon>Viridiplantae</taxon>
        <taxon>Streptophyta</taxon>
        <taxon>Embryophyta</taxon>
        <taxon>Tracheophyta</taxon>
        <taxon>Spermatophyta</taxon>
        <taxon>Magnoliopsida</taxon>
        <taxon>eudicotyledons</taxon>
        <taxon>Gunneridae</taxon>
        <taxon>Pentapetalae</taxon>
        <taxon>asterids</taxon>
        <taxon>campanulids</taxon>
        <taxon>Asterales</taxon>
        <taxon>Asteraceae</taxon>
        <taxon>Asteroideae</taxon>
        <taxon>Anthemideae</taxon>
        <taxon>Anthemidinae</taxon>
        <taxon>Tanacetum</taxon>
    </lineage>
</organism>
<evidence type="ECO:0000313" key="2">
    <source>
        <dbReference type="EMBL" id="GFC91675.1"/>
    </source>
</evidence>
<dbReference type="EMBL" id="BKCJ011133091">
    <property type="protein sequence ID" value="GFC91675.1"/>
    <property type="molecule type" value="Genomic_DNA"/>
</dbReference>
<proteinExistence type="predicted"/>